<comment type="subcellular location">
    <subcellularLocation>
        <location evidence="1">Cell membrane</location>
        <topology evidence="1">Lipid-anchor</topology>
        <topology evidence="1">GPI-anchor</topology>
    </subcellularLocation>
</comment>
<reference evidence="12" key="1">
    <citation type="submission" date="2021-01" db="UniProtKB">
        <authorList>
            <consortium name="EnsemblPlants"/>
        </authorList>
    </citation>
    <scope>IDENTIFICATION</scope>
</reference>
<feature type="region of interest" description="Disordered" evidence="9">
    <location>
        <begin position="116"/>
        <end position="174"/>
    </location>
</feature>
<evidence type="ECO:0000256" key="10">
    <source>
        <dbReference type="SAM" id="SignalP"/>
    </source>
</evidence>
<evidence type="ECO:0000256" key="8">
    <source>
        <dbReference type="ARBA" id="ARBA00023288"/>
    </source>
</evidence>
<evidence type="ECO:0000256" key="2">
    <source>
        <dbReference type="ARBA" id="ARBA00009748"/>
    </source>
</evidence>
<dbReference type="EnsemblPlants" id="Kaladp0016s0353.1.v1.1">
    <property type="protein sequence ID" value="Kaladp0016s0353.1.v1.1"/>
    <property type="gene ID" value="Kaladp0016s0353.v1.1"/>
</dbReference>
<dbReference type="AlphaFoldDB" id="A0A7N0T190"/>
<protein>
    <recommendedName>
        <fullName evidence="11">Bifunctional inhibitor/plant lipid transfer protein/seed storage helical domain-containing protein</fullName>
    </recommendedName>
</protein>
<keyword evidence="3" id="KW-1003">Cell membrane</keyword>
<dbReference type="PANTHER" id="PTHR33044">
    <property type="entry name" value="BIFUNCTIONAL INHIBITOR/LIPID-TRANSFER PROTEIN/SEED STORAGE 2S ALBUMIN SUPERFAMILY PROTEIN-RELATED"/>
    <property type="match status" value="1"/>
</dbReference>
<feature type="chain" id="PRO_5029474446" description="Bifunctional inhibitor/plant lipid transfer protein/seed storage helical domain-containing protein" evidence="10">
    <location>
        <begin position="28"/>
        <end position="196"/>
    </location>
</feature>
<dbReference type="InterPro" id="IPR036312">
    <property type="entry name" value="Bifun_inhib/LTP/seed_sf"/>
</dbReference>
<dbReference type="OMA" id="NAPHTNC"/>
<feature type="compositionally biased region" description="Pro residues" evidence="9">
    <location>
        <begin position="118"/>
        <end position="128"/>
    </location>
</feature>
<dbReference type="InterPro" id="IPR043325">
    <property type="entry name" value="LTSS"/>
</dbReference>
<feature type="compositionally biased region" description="Low complexity" evidence="9">
    <location>
        <begin position="129"/>
        <end position="160"/>
    </location>
</feature>
<dbReference type="Pfam" id="PF14368">
    <property type="entry name" value="LTP_2"/>
    <property type="match status" value="1"/>
</dbReference>
<evidence type="ECO:0000256" key="1">
    <source>
        <dbReference type="ARBA" id="ARBA00004609"/>
    </source>
</evidence>
<sequence>MKTLAVTACLACIVLALLVADFPAAEAASGVDCSQVVLSLADCLAFVSEGSTLEKPVASCCSGLKTVLKASPDCLNSGQFGVKLNISKALSLPVVCNLNAPHTNCGLAPAPKAASPVAPAPHGAPPAHAPKSASAPEPAAAPGSPAAPAPKEASAPSPSSGYEDVPAPAPEKSGSTAISTSISLVIVALGLFVASF</sequence>
<dbReference type="GO" id="GO:0098552">
    <property type="term" value="C:side of membrane"/>
    <property type="evidence" value="ECO:0007669"/>
    <property type="project" value="UniProtKB-KW"/>
</dbReference>
<evidence type="ECO:0000256" key="5">
    <source>
        <dbReference type="ARBA" id="ARBA00022729"/>
    </source>
</evidence>
<evidence type="ECO:0000259" key="11">
    <source>
        <dbReference type="SMART" id="SM00499"/>
    </source>
</evidence>
<evidence type="ECO:0000313" key="13">
    <source>
        <dbReference type="Proteomes" id="UP000594263"/>
    </source>
</evidence>
<dbReference type="GO" id="GO:0005886">
    <property type="term" value="C:plasma membrane"/>
    <property type="evidence" value="ECO:0007669"/>
    <property type="project" value="UniProtKB-SubCell"/>
</dbReference>
<keyword evidence="5 10" id="KW-0732">Signal</keyword>
<dbReference type="SUPFAM" id="SSF47699">
    <property type="entry name" value="Bifunctional inhibitor/lipid-transfer protein/seed storage 2S albumin"/>
    <property type="match status" value="1"/>
</dbReference>
<evidence type="ECO:0000256" key="3">
    <source>
        <dbReference type="ARBA" id="ARBA00022475"/>
    </source>
</evidence>
<dbReference type="CDD" id="cd00010">
    <property type="entry name" value="AAI_LTSS"/>
    <property type="match status" value="1"/>
</dbReference>
<feature type="signal peptide" evidence="10">
    <location>
        <begin position="1"/>
        <end position="27"/>
    </location>
</feature>
<feature type="domain" description="Bifunctional inhibitor/plant lipid transfer protein/seed storage helical" evidence="11">
    <location>
        <begin position="33"/>
        <end position="105"/>
    </location>
</feature>
<keyword evidence="13" id="KW-1185">Reference proteome</keyword>
<evidence type="ECO:0000256" key="9">
    <source>
        <dbReference type="SAM" id="MobiDB-lite"/>
    </source>
</evidence>
<dbReference type="Gramene" id="Kaladp0016s0353.1.v1.1">
    <property type="protein sequence ID" value="Kaladp0016s0353.1.v1.1"/>
    <property type="gene ID" value="Kaladp0016s0353.v1.1"/>
</dbReference>
<organism evidence="12 13">
    <name type="scientific">Kalanchoe fedtschenkoi</name>
    <name type="common">Lavender scallops</name>
    <name type="synonym">South American air plant</name>
    <dbReference type="NCBI Taxonomy" id="63787"/>
    <lineage>
        <taxon>Eukaryota</taxon>
        <taxon>Viridiplantae</taxon>
        <taxon>Streptophyta</taxon>
        <taxon>Embryophyta</taxon>
        <taxon>Tracheophyta</taxon>
        <taxon>Spermatophyta</taxon>
        <taxon>Magnoliopsida</taxon>
        <taxon>eudicotyledons</taxon>
        <taxon>Gunneridae</taxon>
        <taxon>Pentapetalae</taxon>
        <taxon>Saxifragales</taxon>
        <taxon>Crassulaceae</taxon>
        <taxon>Kalanchoe</taxon>
    </lineage>
</organism>
<evidence type="ECO:0000313" key="12">
    <source>
        <dbReference type="EnsemblPlants" id="Kaladp0016s0353.1.v1.1"/>
    </source>
</evidence>
<keyword evidence="6" id="KW-1015">Disulfide bond</keyword>
<dbReference type="Proteomes" id="UP000594263">
    <property type="component" value="Unplaced"/>
</dbReference>
<keyword evidence="4" id="KW-0472">Membrane</keyword>
<evidence type="ECO:0000256" key="7">
    <source>
        <dbReference type="ARBA" id="ARBA00023180"/>
    </source>
</evidence>
<keyword evidence="8" id="KW-0449">Lipoprotein</keyword>
<evidence type="ECO:0000256" key="6">
    <source>
        <dbReference type="ARBA" id="ARBA00023157"/>
    </source>
</evidence>
<comment type="similarity">
    <text evidence="2">Belongs to the plant LTP family.</text>
</comment>
<proteinExistence type="inferred from homology"/>
<dbReference type="Gene3D" id="1.10.110.10">
    <property type="entry name" value="Plant lipid-transfer and hydrophobic proteins"/>
    <property type="match status" value="1"/>
</dbReference>
<name>A0A7N0T190_KALFE</name>
<keyword evidence="7" id="KW-0325">Glycoprotein</keyword>
<dbReference type="InterPro" id="IPR016140">
    <property type="entry name" value="Bifunc_inhib/LTP/seed_store"/>
</dbReference>
<accession>A0A7N0T190</accession>
<keyword evidence="4" id="KW-0336">GPI-anchor</keyword>
<dbReference type="SMART" id="SM00499">
    <property type="entry name" value="AAI"/>
    <property type="match status" value="1"/>
</dbReference>
<evidence type="ECO:0000256" key="4">
    <source>
        <dbReference type="ARBA" id="ARBA00022622"/>
    </source>
</evidence>